<protein>
    <recommendedName>
        <fullName evidence="12">Interleukin-1</fullName>
    </recommendedName>
</protein>
<dbReference type="GO" id="GO:0005125">
    <property type="term" value="F:cytokine activity"/>
    <property type="evidence" value="ECO:0007669"/>
    <property type="project" value="UniProtKB-UniRule"/>
</dbReference>
<dbReference type="InterPro" id="IPR008996">
    <property type="entry name" value="IL1/FGF"/>
</dbReference>
<keyword evidence="9 12" id="KW-0395">Inflammatory response</keyword>
<keyword evidence="6 12" id="KW-0202">Cytokine</keyword>
<proteinExistence type="inferred from homology"/>
<feature type="domain" description="Interleukin-1 propeptide" evidence="13">
    <location>
        <begin position="58"/>
        <end position="160"/>
    </location>
</feature>
<evidence type="ECO:0000256" key="10">
    <source>
        <dbReference type="ARBA" id="ARBA00023228"/>
    </source>
</evidence>
<organism evidence="14 15">
    <name type="scientific">Chelonia mydas</name>
    <name type="common">Green sea-turtle</name>
    <name type="synonym">Chelonia agassizi</name>
    <dbReference type="NCBI Taxonomy" id="8469"/>
    <lineage>
        <taxon>Eukaryota</taxon>
        <taxon>Metazoa</taxon>
        <taxon>Chordata</taxon>
        <taxon>Craniata</taxon>
        <taxon>Vertebrata</taxon>
        <taxon>Euteleostomi</taxon>
        <taxon>Archelosauria</taxon>
        <taxon>Testudinata</taxon>
        <taxon>Testudines</taxon>
        <taxon>Cryptodira</taxon>
        <taxon>Durocryptodira</taxon>
        <taxon>Americhelydia</taxon>
        <taxon>Chelonioidea</taxon>
        <taxon>Cheloniidae</taxon>
        <taxon>Chelonia</taxon>
    </lineage>
</organism>
<comment type="subcellular location">
    <subcellularLocation>
        <location evidence="2">Cytoplasm</location>
        <location evidence="2">Cytosol</location>
    </subcellularLocation>
    <subcellularLocation>
        <location evidence="1">Lysosome</location>
    </subcellularLocation>
    <subcellularLocation>
        <location evidence="3">Secreted</location>
        <location evidence="3">Extracellular exosome</location>
    </subcellularLocation>
</comment>
<dbReference type="GO" id="GO:0005829">
    <property type="term" value="C:cytosol"/>
    <property type="evidence" value="ECO:0007669"/>
    <property type="project" value="UniProtKB-SubCell"/>
</dbReference>
<gene>
    <name evidence="14" type="ORF">UY3_12857</name>
</gene>
<evidence type="ECO:0000256" key="6">
    <source>
        <dbReference type="ARBA" id="ARBA00022514"/>
    </source>
</evidence>
<evidence type="ECO:0000256" key="3">
    <source>
        <dbReference type="ARBA" id="ARBA00004550"/>
    </source>
</evidence>
<evidence type="ECO:0000259" key="13">
    <source>
        <dbReference type="Pfam" id="PF02394"/>
    </source>
</evidence>
<evidence type="ECO:0000313" key="15">
    <source>
        <dbReference type="Proteomes" id="UP000031443"/>
    </source>
</evidence>
<accession>M7AWZ8</accession>
<dbReference type="AlphaFoldDB" id="M7AWZ8"/>
<dbReference type="GO" id="GO:0071222">
    <property type="term" value="P:cellular response to lipopolysaccharide"/>
    <property type="evidence" value="ECO:0007669"/>
    <property type="project" value="TreeGrafter"/>
</dbReference>
<keyword evidence="11 12" id="KW-0497">Mitogen</keyword>
<dbReference type="SMART" id="SM00125">
    <property type="entry name" value="IL1"/>
    <property type="match status" value="1"/>
</dbReference>
<keyword evidence="8 12" id="KW-0666">Pyrogen</keyword>
<dbReference type="GO" id="GO:0010628">
    <property type="term" value="P:positive regulation of gene expression"/>
    <property type="evidence" value="ECO:0007669"/>
    <property type="project" value="TreeGrafter"/>
</dbReference>
<dbReference type="PANTHER" id="PTHR10078">
    <property type="entry name" value="INTERLEUKIN-1 FAMILY MEMBER"/>
    <property type="match status" value="1"/>
</dbReference>
<name>M7AWZ8_CHEMY</name>
<dbReference type="PRINTS" id="PR01357">
    <property type="entry name" value="INTRLEUKN1AB"/>
</dbReference>
<dbReference type="GO" id="GO:0019221">
    <property type="term" value="P:cytokine-mediated signaling pathway"/>
    <property type="evidence" value="ECO:0007669"/>
    <property type="project" value="TreeGrafter"/>
</dbReference>
<dbReference type="SUPFAM" id="SSF50353">
    <property type="entry name" value="Cytokine"/>
    <property type="match status" value="1"/>
</dbReference>
<dbReference type="GO" id="GO:0051781">
    <property type="term" value="P:positive regulation of cell division"/>
    <property type="evidence" value="ECO:0007669"/>
    <property type="project" value="UniProtKB-KW"/>
</dbReference>
<evidence type="ECO:0000256" key="2">
    <source>
        <dbReference type="ARBA" id="ARBA00004514"/>
    </source>
</evidence>
<keyword evidence="5" id="KW-0963">Cytoplasm</keyword>
<dbReference type="EMBL" id="KB552459">
    <property type="protein sequence ID" value="EMP30021.1"/>
    <property type="molecule type" value="Genomic_DNA"/>
</dbReference>
<evidence type="ECO:0000256" key="12">
    <source>
        <dbReference type="RuleBase" id="RU003753"/>
    </source>
</evidence>
<dbReference type="PANTHER" id="PTHR10078:SF30">
    <property type="entry name" value="INTERLEUKIN-1 BETA"/>
    <property type="match status" value="1"/>
</dbReference>
<evidence type="ECO:0000256" key="8">
    <source>
        <dbReference type="ARBA" id="ARBA00022620"/>
    </source>
</evidence>
<dbReference type="GO" id="GO:0005149">
    <property type="term" value="F:interleukin-1 receptor binding"/>
    <property type="evidence" value="ECO:0007669"/>
    <property type="project" value="UniProtKB-UniRule"/>
</dbReference>
<dbReference type="GO" id="GO:0001660">
    <property type="term" value="P:fever generation"/>
    <property type="evidence" value="ECO:0007669"/>
    <property type="project" value="UniProtKB-UniRule"/>
</dbReference>
<dbReference type="PRINTS" id="PR00264">
    <property type="entry name" value="INTERLEUKIN1"/>
</dbReference>
<dbReference type="eggNOG" id="ENOG502S3E9">
    <property type="taxonomic scope" value="Eukaryota"/>
</dbReference>
<dbReference type="GO" id="GO:0005615">
    <property type="term" value="C:extracellular space"/>
    <property type="evidence" value="ECO:0007669"/>
    <property type="project" value="UniProtKB-KW"/>
</dbReference>
<dbReference type="Gene3D" id="2.80.10.50">
    <property type="match status" value="1"/>
</dbReference>
<keyword evidence="15" id="KW-1185">Reference proteome</keyword>
<dbReference type="Proteomes" id="UP000031443">
    <property type="component" value="Unassembled WGS sequence"/>
</dbReference>
<reference evidence="15" key="1">
    <citation type="journal article" date="2013" name="Nat. Genet.">
        <title>The draft genomes of soft-shell turtle and green sea turtle yield insights into the development and evolution of the turtle-specific body plan.</title>
        <authorList>
            <person name="Wang Z."/>
            <person name="Pascual-Anaya J."/>
            <person name="Zadissa A."/>
            <person name="Li W."/>
            <person name="Niimura Y."/>
            <person name="Huang Z."/>
            <person name="Li C."/>
            <person name="White S."/>
            <person name="Xiong Z."/>
            <person name="Fang D."/>
            <person name="Wang B."/>
            <person name="Ming Y."/>
            <person name="Chen Y."/>
            <person name="Zheng Y."/>
            <person name="Kuraku S."/>
            <person name="Pignatelli M."/>
            <person name="Herrero J."/>
            <person name="Beal K."/>
            <person name="Nozawa M."/>
            <person name="Li Q."/>
            <person name="Wang J."/>
            <person name="Zhang H."/>
            <person name="Yu L."/>
            <person name="Shigenobu S."/>
            <person name="Wang J."/>
            <person name="Liu J."/>
            <person name="Flicek P."/>
            <person name="Searle S."/>
            <person name="Wang J."/>
            <person name="Kuratani S."/>
            <person name="Yin Y."/>
            <person name="Aken B."/>
            <person name="Zhang G."/>
            <person name="Irie N."/>
        </authorList>
    </citation>
    <scope>NUCLEOTIDE SEQUENCE [LARGE SCALE GENOMIC DNA]</scope>
</reference>
<keyword evidence="10" id="KW-0458">Lysosome</keyword>
<dbReference type="GO" id="GO:0006955">
    <property type="term" value="P:immune response"/>
    <property type="evidence" value="ECO:0007669"/>
    <property type="project" value="InterPro"/>
</dbReference>
<dbReference type="Pfam" id="PF02394">
    <property type="entry name" value="IL1_propep"/>
    <property type="match status" value="1"/>
</dbReference>
<sequence>MLWMCPRCLSCPGRSGFCAAAGSDTAFALRPPSSEDSVFHQQQCRVNVTKFHKREAAMAAVPDVQEELMEFCSVNDEQFYEVDHPYLGKSSNQGSSPCSLSQSCSACDLGIQLQFTEQTSPKVFRRSVVLVIATEKMKKALKARPFTDDDLTGIFDTVFETISFESHNVTHTVDSIYRYFRSISYEIRDTDQKCFKLEAPAQLVAMHLQGPSITHQVKLNMALYRPKSGTSNQSSMRFPVALGIKGRSLYLSCVQNGQQPVLQLEEADILKDVDGAELERFIFYKVENESTAQFESAAHRGWYICTSPQNNQPVGITNRLGEVFITNYFLTQSKH</sequence>
<dbReference type="PRINTS" id="PR01359">
    <property type="entry name" value="INTRLEUKIN1B"/>
</dbReference>
<dbReference type="STRING" id="8469.M7AWZ8"/>
<dbReference type="InterPro" id="IPR003502">
    <property type="entry name" value="IL-1_propep"/>
</dbReference>
<dbReference type="InterPro" id="IPR000975">
    <property type="entry name" value="IL-1_fam"/>
</dbReference>
<dbReference type="CDD" id="cd23296">
    <property type="entry name" value="beta-trefoil_IL1B"/>
    <property type="match status" value="1"/>
</dbReference>
<dbReference type="Pfam" id="PF00340">
    <property type="entry name" value="IL1"/>
    <property type="match status" value="1"/>
</dbReference>
<dbReference type="GO" id="GO:0005764">
    <property type="term" value="C:lysosome"/>
    <property type="evidence" value="ECO:0007669"/>
    <property type="project" value="UniProtKB-SubCell"/>
</dbReference>
<comment type="subunit">
    <text evidence="12">Monomer.</text>
</comment>
<evidence type="ECO:0000256" key="9">
    <source>
        <dbReference type="ARBA" id="ARBA00023198"/>
    </source>
</evidence>
<evidence type="ECO:0000256" key="11">
    <source>
        <dbReference type="ARBA" id="ARBA00023246"/>
    </source>
</evidence>
<keyword evidence="7 12" id="KW-0964">Secreted</keyword>
<evidence type="ECO:0000256" key="5">
    <source>
        <dbReference type="ARBA" id="ARBA00022490"/>
    </source>
</evidence>
<evidence type="ECO:0000256" key="7">
    <source>
        <dbReference type="ARBA" id="ARBA00022525"/>
    </source>
</evidence>
<evidence type="ECO:0000256" key="1">
    <source>
        <dbReference type="ARBA" id="ARBA00004371"/>
    </source>
</evidence>
<comment type="similarity">
    <text evidence="4 12">Belongs to the IL-1 family.</text>
</comment>
<evidence type="ECO:0000256" key="4">
    <source>
        <dbReference type="ARBA" id="ARBA00010448"/>
    </source>
</evidence>
<evidence type="ECO:0000313" key="14">
    <source>
        <dbReference type="EMBL" id="EMP30021.1"/>
    </source>
</evidence>